<dbReference type="KEGG" id="dha:DEHA2B10274g"/>
<dbReference type="EMBL" id="CR382134">
    <property type="protein sequence ID" value="CAG85403.2"/>
    <property type="molecule type" value="Genomic_DNA"/>
</dbReference>
<dbReference type="HOGENOM" id="CLU_1427801_0_0_1"/>
<dbReference type="OMA" id="HHNERIL"/>
<dbReference type="eggNOG" id="ENOG502RQKE">
    <property type="taxonomic scope" value="Eukaryota"/>
</dbReference>
<accession>Q6BWM0</accession>
<proteinExistence type="predicted"/>
<dbReference type="OrthoDB" id="10348742at2759"/>
<dbReference type="VEuPathDB" id="FungiDB:DEHA2B10274g"/>
<organism evidence="1 2">
    <name type="scientific">Debaryomyces hansenii (strain ATCC 36239 / CBS 767 / BCRC 21394 / JCM 1990 / NBRC 0083 / IGC 2968)</name>
    <name type="common">Yeast</name>
    <name type="synonym">Torulaspora hansenii</name>
    <dbReference type="NCBI Taxonomy" id="284592"/>
    <lineage>
        <taxon>Eukaryota</taxon>
        <taxon>Fungi</taxon>
        <taxon>Dikarya</taxon>
        <taxon>Ascomycota</taxon>
        <taxon>Saccharomycotina</taxon>
        <taxon>Pichiomycetes</taxon>
        <taxon>Debaryomycetaceae</taxon>
        <taxon>Debaryomyces</taxon>
    </lineage>
</organism>
<dbReference type="RefSeq" id="XP_457399.2">
    <property type="nucleotide sequence ID" value="XM_457399.1"/>
</dbReference>
<reference evidence="1 2" key="1">
    <citation type="journal article" date="2004" name="Nature">
        <title>Genome evolution in yeasts.</title>
        <authorList>
            <consortium name="Genolevures"/>
            <person name="Dujon B."/>
            <person name="Sherman D."/>
            <person name="Fischer G."/>
            <person name="Durrens P."/>
            <person name="Casaregola S."/>
            <person name="Lafontaine I."/>
            <person name="de Montigny J."/>
            <person name="Marck C."/>
            <person name="Neuveglise C."/>
            <person name="Talla E."/>
            <person name="Goffard N."/>
            <person name="Frangeul L."/>
            <person name="Aigle M."/>
            <person name="Anthouard V."/>
            <person name="Babour A."/>
            <person name="Barbe V."/>
            <person name="Barnay S."/>
            <person name="Blanchin S."/>
            <person name="Beckerich J.M."/>
            <person name="Beyne E."/>
            <person name="Bleykasten C."/>
            <person name="Boisrame A."/>
            <person name="Boyer J."/>
            <person name="Cattolico L."/>
            <person name="Confanioleri F."/>
            <person name="de Daruvar A."/>
            <person name="Despons L."/>
            <person name="Fabre E."/>
            <person name="Fairhead C."/>
            <person name="Ferry-Dumazet H."/>
            <person name="Groppi A."/>
            <person name="Hantraye F."/>
            <person name="Hennequin C."/>
            <person name="Jauniaux N."/>
            <person name="Joyet P."/>
            <person name="Kachouri R."/>
            <person name="Kerrest A."/>
            <person name="Koszul R."/>
            <person name="Lemaire M."/>
            <person name="Lesur I."/>
            <person name="Ma L."/>
            <person name="Muller H."/>
            <person name="Nicaud J.M."/>
            <person name="Nikolski M."/>
            <person name="Oztas S."/>
            <person name="Ozier-Kalogeropoulos O."/>
            <person name="Pellenz S."/>
            <person name="Potier S."/>
            <person name="Richard G.F."/>
            <person name="Straub M.L."/>
            <person name="Suleau A."/>
            <person name="Swennene D."/>
            <person name="Tekaia F."/>
            <person name="Wesolowski-Louvel M."/>
            <person name="Westhof E."/>
            <person name="Wirth B."/>
            <person name="Zeniou-Meyer M."/>
            <person name="Zivanovic I."/>
            <person name="Bolotin-Fukuhara M."/>
            <person name="Thierry A."/>
            <person name="Bouchier C."/>
            <person name="Caudron B."/>
            <person name="Scarpelli C."/>
            <person name="Gaillardin C."/>
            <person name="Weissenbach J."/>
            <person name="Wincker P."/>
            <person name="Souciet J.L."/>
        </authorList>
    </citation>
    <scope>NUCLEOTIDE SEQUENCE [LARGE SCALE GENOMIC DNA]</scope>
    <source>
        <strain evidence="2">ATCC 36239 / CBS 767 / BCRC 21394 / JCM 1990 / NBRC 0083 / IGC 2968</strain>
    </source>
</reference>
<gene>
    <name evidence="1" type="ordered locus">DEHA2B10274g</name>
</gene>
<evidence type="ECO:0000313" key="2">
    <source>
        <dbReference type="Proteomes" id="UP000000599"/>
    </source>
</evidence>
<keyword evidence="2" id="KW-1185">Reference proteome</keyword>
<sequence>MGRLTRAYLGKETSVMLTPPSTTNDQKDENELAIMSQIDELKQLFSDHERIIDDKSSKLESISEGINEVQEKTDLNGTLEDIRMHLNGLLNTFQEKLATTYSEQREVEERENSLQDTFESLTAIENQHRTETPHEAVSQLQGYLHTNGHNLGILSHCFNDVLDSANGLMSSIPMNKTNTTHMNELISSIEGCIGSFCT</sequence>
<evidence type="ECO:0000313" key="1">
    <source>
        <dbReference type="EMBL" id="CAG85403.2"/>
    </source>
</evidence>
<dbReference type="InParanoid" id="Q6BWM0"/>
<dbReference type="GeneID" id="2913323"/>
<name>Q6BWM0_DEBHA</name>
<protein>
    <submittedName>
        <fullName evidence="1">DEHA2B10274p</fullName>
    </submittedName>
</protein>
<dbReference type="AlphaFoldDB" id="Q6BWM0"/>
<dbReference type="Proteomes" id="UP000000599">
    <property type="component" value="Chromosome B"/>
</dbReference>